<organism evidence="1 2">
    <name type="scientific">Leptospirillum ferriphilum</name>
    <dbReference type="NCBI Taxonomy" id="178606"/>
    <lineage>
        <taxon>Bacteria</taxon>
        <taxon>Pseudomonadati</taxon>
        <taxon>Nitrospirota</taxon>
        <taxon>Nitrospiria</taxon>
        <taxon>Nitrospirales</taxon>
        <taxon>Nitrospiraceae</taxon>
        <taxon>Leptospirillum</taxon>
    </lineage>
</organism>
<dbReference type="EMBL" id="JPGK01000009">
    <property type="protein sequence ID" value="KGA93042.1"/>
    <property type="molecule type" value="Genomic_DNA"/>
</dbReference>
<accession>A0A094WBM9</accession>
<dbReference type="AlphaFoldDB" id="A0A094WBM9"/>
<name>A0A094WBM9_9BACT</name>
<sequence>MVIIVGSPSGFLSLCSPAPFIQPLEGSGAHHESVFFG</sequence>
<gene>
    <name evidence="1" type="ORF">LptCag_0902</name>
</gene>
<comment type="caution">
    <text evidence="1">The sequence shown here is derived from an EMBL/GenBank/DDBJ whole genome shotgun (WGS) entry which is preliminary data.</text>
</comment>
<dbReference type="Proteomes" id="UP000029452">
    <property type="component" value="Unassembled WGS sequence"/>
</dbReference>
<dbReference type="PATRIC" id="fig|178606.4.peg.2239"/>
<reference evidence="1 2" key="1">
    <citation type="submission" date="2014-06" db="EMBL/GenBank/DDBJ databases">
        <title>Draft genome sequence of iron oxidizing acidophile Leptospirillum ferriphilum DSM14647.</title>
        <authorList>
            <person name="Cardenas J.P."/>
            <person name="Lazcano M."/>
            <person name="Ossandon F.J."/>
            <person name="Corbett M."/>
            <person name="Holmes D.S."/>
            <person name="Watkin E."/>
        </authorList>
    </citation>
    <scope>NUCLEOTIDE SEQUENCE [LARGE SCALE GENOMIC DNA]</scope>
    <source>
        <strain evidence="1 2">DSM 14647</strain>
    </source>
</reference>
<protein>
    <submittedName>
        <fullName evidence="1">Uncharacterized protein</fullName>
    </submittedName>
</protein>
<evidence type="ECO:0000313" key="1">
    <source>
        <dbReference type="EMBL" id="KGA93042.1"/>
    </source>
</evidence>
<proteinExistence type="predicted"/>
<evidence type="ECO:0000313" key="2">
    <source>
        <dbReference type="Proteomes" id="UP000029452"/>
    </source>
</evidence>